<dbReference type="EMBL" id="JBBNAE010000003">
    <property type="protein sequence ID" value="KAK9138590.1"/>
    <property type="molecule type" value="Genomic_DNA"/>
</dbReference>
<dbReference type="GO" id="GO:0008168">
    <property type="term" value="F:methyltransferase activity"/>
    <property type="evidence" value="ECO:0007669"/>
    <property type="project" value="InterPro"/>
</dbReference>
<dbReference type="Proteomes" id="UP001417504">
    <property type="component" value="Unassembled WGS sequence"/>
</dbReference>
<organism evidence="1 2">
    <name type="scientific">Stephania japonica</name>
    <dbReference type="NCBI Taxonomy" id="461633"/>
    <lineage>
        <taxon>Eukaryota</taxon>
        <taxon>Viridiplantae</taxon>
        <taxon>Streptophyta</taxon>
        <taxon>Embryophyta</taxon>
        <taxon>Tracheophyta</taxon>
        <taxon>Spermatophyta</taxon>
        <taxon>Magnoliopsida</taxon>
        <taxon>Ranunculales</taxon>
        <taxon>Menispermaceae</taxon>
        <taxon>Menispermoideae</taxon>
        <taxon>Cissampelideae</taxon>
        <taxon>Stephania</taxon>
    </lineage>
</organism>
<dbReference type="InterPro" id="IPR029063">
    <property type="entry name" value="SAM-dependent_MTases_sf"/>
</dbReference>
<comment type="caution">
    <text evidence="1">The sequence shown here is derived from an EMBL/GenBank/DDBJ whole genome shotgun (WGS) entry which is preliminary data.</text>
</comment>
<dbReference type="InterPro" id="IPR016461">
    <property type="entry name" value="COMT-like"/>
</dbReference>
<dbReference type="AlphaFoldDB" id="A0AAP0JRU7"/>
<name>A0AAP0JRU7_9MAGN</name>
<evidence type="ECO:0008006" key="3">
    <source>
        <dbReference type="Google" id="ProtNLM"/>
    </source>
</evidence>
<evidence type="ECO:0000313" key="1">
    <source>
        <dbReference type="EMBL" id="KAK9138590.1"/>
    </source>
</evidence>
<dbReference type="PROSITE" id="PS51683">
    <property type="entry name" value="SAM_OMT_II"/>
    <property type="match status" value="1"/>
</dbReference>
<dbReference type="SUPFAM" id="SSF53335">
    <property type="entry name" value="S-adenosyl-L-methionine-dependent methyltransferases"/>
    <property type="match status" value="1"/>
</dbReference>
<dbReference type="Gene3D" id="3.40.50.150">
    <property type="entry name" value="Vaccinia Virus protein VP39"/>
    <property type="match status" value="1"/>
</dbReference>
<evidence type="ECO:0000313" key="2">
    <source>
        <dbReference type="Proteomes" id="UP001417504"/>
    </source>
</evidence>
<keyword evidence="2" id="KW-1185">Reference proteome</keyword>
<reference evidence="1 2" key="1">
    <citation type="submission" date="2024-01" db="EMBL/GenBank/DDBJ databases">
        <title>Genome assemblies of Stephania.</title>
        <authorList>
            <person name="Yang L."/>
        </authorList>
    </citation>
    <scope>NUCLEOTIDE SEQUENCE [LARGE SCALE GENOMIC DNA]</scope>
    <source>
        <strain evidence="1">QJT</strain>
        <tissue evidence="1">Leaf</tissue>
    </source>
</reference>
<gene>
    <name evidence="1" type="ORF">Sjap_009184</name>
</gene>
<sequence length="49" mass="5657">MLSDMGMMQVCGGKERTEEEWKKLIYAAGFSRYNIRQMNAIPSVIEVFP</sequence>
<protein>
    <recommendedName>
        <fullName evidence="3">O-methyltransferase</fullName>
    </recommendedName>
</protein>
<accession>A0AAP0JRU7</accession>
<proteinExistence type="predicted"/>